<evidence type="ECO:0000313" key="6">
    <source>
        <dbReference type="EMBL" id="QNO43516.1"/>
    </source>
</evidence>
<dbReference type="SUPFAM" id="SSF52172">
    <property type="entry name" value="CheY-like"/>
    <property type="match status" value="1"/>
</dbReference>
<reference evidence="4" key="1">
    <citation type="submission" date="2020-06" db="EMBL/GenBank/DDBJ databases">
        <title>Unique genomic features of the anaerobic methanotrophic archaea.</title>
        <authorList>
            <person name="Chadwick G.L."/>
            <person name="Skennerton C.T."/>
            <person name="Laso-Perez R."/>
            <person name="Leu A.O."/>
            <person name="Speth D.R."/>
            <person name="Yu H."/>
            <person name="Morgan-Lang C."/>
            <person name="Hatzenpichler R."/>
            <person name="Goudeau D."/>
            <person name="Malmstrom R."/>
            <person name="Brazelton W.J."/>
            <person name="Woyke T."/>
            <person name="Hallam S.J."/>
            <person name="Tyson G.W."/>
            <person name="Wegener G."/>
            <person name="Boetius A."/>
            <person name="Orphan V."/>
        </authorList>
    </citation>
    <scope>NUCLEOTIDE SEQUENCE</scope>
</reference>
<protein>
    <submittedName>
        <fullName evidence="4">Putative methanogenesis regulatory protein FilR2</fullName>
    </submittedName>
</protein>
<evidence type="ECO:0000313" key="3">
    <source>
        <dbReference type="EMBL" id="QNO41293.1"/>
    </source>
</evidence>
<dbReference type="EMBL" id="MT630616">
    <property type="protein sequence ID" value="QNO41293.1"/>
    <property type="molecule type" value="Genomic_DNA"/>
</dbReference>
<dbReference type="PROSITE" id="PS50110">
    <property type="entry name" value="RESPONSE_REGULATORY"/>
    <property type="match status" value="1"/>
</dbReference>
<gene>
    <name evidence="4" type="primary">filR2</name>
    <name evidence="5" type="ORF">BPMPBACK_00002</name>
    <name evidence="3" type="ORF">DHAHGKBP_00002</name>
    <name evidence="6" type="ORF">ECNBCPKO_00003</name>
    <name evidence="4" type="ORF">KPMFPNGI_00002</name>
</gene>
<dbReference type="Gene3D" id="3.40.50.2300">
    <property type="match status" value="1"/>
</dbReference>
<dbReference type="AlphaFoldDB" id="A0A7G9Y3L6"/>
<dbReference type="InterPro" id="IPR052893">
    <property type="entry name" value="TCS_response_regulator"/>
</dbReference>
<organism evidence="4">
    <name type="scientific">Candidatus Methanogaster sp. ANME-2c ERB4</name>
    <dbReference type="NCBI Taxonomy" id="2759911"/>
    <lineage>
        <taxon>Archaea</taxon>
        <taxon>Methanobacteriati</taxon>
        <taxon>Methanobacteriota</taxon>
        <taxon>Stenosarchaea group</taxon>
        <taxon>Methanomicrobia</taxon>
        <taxon>Methanosarcinales</taxon>
        <taxon>ANME-2 cluster</taxon>
        <taxon>Candidatus Methanogasteraceae</taxon>
        <taxon>Candidatus Methanogaster</taxon>
    </lineage>
</organism>
<feature type="domain" description="Response regulatory" evidence="2">
    <location>
        <begin position="5"/>
        <end position="133"/>
    </location>
</feature>
<keyword evidence="1" id="KW-0597">Phosphoprotein</keyword>
<evidence type="ECO:0000313" key="4">
    <source>
        <dbReference type="EMBL" id="QNO42600.1"/>
    </source>
</evidence>
<name>A0A7G9Y3L6_9EURY</name>
<dbReference type="PANTHER" id="PTHR44520:SF1">
    <property type="entry name" value="TWO-COMPONENT SYSTEM REGULATORY PROTEIN"/>
    <property type="match status" value="1"/>
</dbReference>
<dbReference type="SMART" id="SM00448">
    <property type="entry name" value="REC"/>
    <property type="match status" value="1"/>
</dbReference>
<evidence type="ECO:0000259" key="2">
    <source>
        <dbReference type="PROSITE" id="PS50110"/>
    </source>
</evidence>
<dbReference type="PANTHER" id="PTHR44520">
    <property type="entry name" value="RESPONSE REGULATOR RCP1-RELATED"/>
    <property type="match status" value="1"/>
</dbReference>
<dbReference type="CDD" id="cd17557">
    <property type="entry name" value="REC_Rcp-like"/>
    <property type="match status" value="1"/>
</dbReference>
<sequence>MKETQILLIEDDPLDMELTLFALQENKIANYVQVVRDGEEALDFLFCKGKYSSRDKSQQPHLVLLDLKLPKVDGLEVLRQLKYNEHTKAIPVVILTSSVLERDVINGYKFGANSYIQKPVDFEEFKKIVTELGLYWLKFNRGVPDDAFT</sequence>
<dbReference type="InterPro" id="IPR001789">
    <property type="entry name" value="Sig_transdc_resp-reg_receiver"/>
</dbReference>
<dbReference type="EMBL" id="MT630776">
    <property type="protein sequence ID" value="QNO42863.1"/>
    <property type="molecule type" value="Genomic_DNA"/>
</dbReference>
<dbReference type="GO" id="GO:0000160">
    <property type="term" value="P:phosphorelay signal transduction system"/>
    <property type="evidence" value="ECO:0007669"/>
    <property type="project" value="InterPro"/>
</dbReference>
<accession>A0A7G9Y3L6</accession>
<evidence type="ECO:0000256" key="1">
    <source>
        <dbReference type="PROSITE-ProRule" id="PRU00169"/>
    </source>
</evidence>
<dbReference type="InterPro" id="IPR011006">
    <property type="entry name" value="CheY-like_superfamily"/>
</dbReference>
<dbReference type="Pfam" id="PF00072">
    <property type="entry name" value="Response_reg"/>
    <property type="match status" value="1"/>
</dbReference>
<dbReference type="EMBL" id="MT630753">
    <property type="protein sequence ID" value="QNO42600.1"/>
    <property type="molecule type" value="Genomic_DNA"/>
</dbReference>
<feature type="modified residue" description="4-aspartylphosphate" evidence="1">
    <location>
        <position position="66"/>
    </location>
</feature>
<proteinExistence type="predicted"/>
<dbReference type="EMBL" id="MT630843">
    <property type="protein sequence ID" value="QNO43516.1"/>
    <property type="molecule type" value="Genomic_DNA"/>
</dbReference>
<evidence type="ECO:0000313" key="5">
    <source>
        <dbReference type="EMBL" id="QNO42863.1"/>
    </source>
</evidence>